<dbReference type="EMBL" id="CP003040">
    <property type="protein sequence ID" value="AEN97092.1"/>
    <property type="molecule type" value="Genomic_DNA"/>
</dbReference>
<protein>
    <submittedName>
        <fullName evidence="1">Uncharacterized protein</fullName>
    </submittedName>
</protein>
<dbReference type="AlphaFoldDB" id="G2SXQ5"/>
<name>G2SXQ5_ROSHA</name>
<organism evidence="1 2">
    <name type="scientific">Roseburia hominis (strain DSM 16839 / JCM 17582 / NCIMB 14029 / A2-183)</name>
    <dbReference type="NCBI Taxonomy" id="585394"/>
    <lineage>
        <taxon>Bacteria</taxon>
        <taxon>Bacillati</taxon>
        <taxon>Bacillota</taxon>
        <taxon>Clostridia</taxon>
        <taxon>Lachnospirales</taxon>
        <taxon>Lachnospiraceae</taxon>
        <taxon>Roseburia</taxon>
    </lineage>
</organism>
<proteinExistence type="predicted"/>
<accession>G2SXQ5</accession>
<gene>
    <name evidence="1" type="ordered locus">RHOM_09905</name>
</gene>
<dbReference type="KEGG" id="rho:RHOM_09905"/>
<keyword evidence="2" id="KW-1185">Reference proteome</keyword>
<evidence type="ECO:0000313" key="1">
    <source>
        <dbReference type="EMBL" id="AEN97092.1"/>
    </source>
</evidence>
<dbReference type="Proteomes" id="UP000008178">
    <property type="component" value="Chromosome"/>
</dbReference>
<dbReference type="HOGENOM" id="CLU_2737527_0_0_9"/>
<reference evidence="1 2" key="1">
    <citation type="journal article" date="2015" name="Genome Announc.">
        <title>Complete genome sequence of the human gut symbiont Roseburia hominis.</title>
        <authorList>
            <person name="Travis A.J."/>
            <person name="Kelly D."/>
            <person name="Flint H.J."/>
            <person name="Aminov R.I."/>
        </authorList>
    </citation>
    <scope>NUCLEOTIDE SEQUENCE [LARGE SCALE GENOMIC DNA]</scope>
    <source>
        <strain evidence="2">DSM 16839 / JCM 17582 / NCIMB 14029 / A2-183</strain>
    </source>
</reference>
<evidence type="ECO:0000313" key="2">
    <source>
        <dbReference type="Proteomes" id="UP000008178"/>
    </source>
</evidence>
<dbReference type="BioCyc" id="RHOM585394:G1H02-1985-MONOMER"/>
<dbReference type="STRING" id="585394.RHOM_09905"/>
<sequence length="71" mass="7899">MQGASALFYFIGNTVIHSCVKVEPSYEIKNAPRGCAARGRENIALRTARARRISQARFFFTLFLQGFTGQG</sequence>